<dbReference type="AlphaFoldDB" id="A0A1W9S0W8"/>
<dbReference type="Gene3D" id="3.60.15.10">
    <property type="entry name" value="Ribonuclease Z/Hydroxyacylglutathione hydrolase-like"/>
    <property type="match status" value="1"/>
</dbReference>
<keyword evidence="3" id="KW-0378">Hydrolase</keyword>
<accession>A0A1W9S0W8</accession>
<dbReference type="GO" id="GO:0016491">
    <property type="term" value="F:oxidoreductase activity"/>
    <property type="evidence" value="ECO:0007669"/>
    <property type="project" value="InterPro"/>
</dbReference>
<dbReference type="InterPro" id="IPR008254">
    <property type="entry name" value="Flavodoxin/NO_synth"/>
</dbReference>
<organism evidence="3 4">
    <name type="scientific">Candidatus Coatesbacteria bacterium 4484_99</name>
    <dbReference type="NCBI Taxonomy" id="1970774"/>
    <lineage>
        <taxon>Bacteria</taxon>
        <taxon>Candidatus Coatesiibacteriota</taxon>
    </lineage>
</organism>
<dbReference type="SMART" id="SM00849">
    <property type="entry name" value="Lactamase_B"/>
    <property type="match status" value="1"/>
</dbReference>
<dbReference type="Gene3D" id="3.40.50.360">
    <property type="match status" value="1"/>
</dbReference>
<dbReference type="InterPro" id="IPR016440">
    <property type="entry name" value="Rubredoxin-O_OxRdtase"/>
</dbReference>
<reference evidence="4" key="1">
    <citation type="submission" date="2017-03" db="EMBL/GenBank/DDBJ databases">
        <title>Novel pathways for hydrocarbon cycling and metabolic interdependencies in hydrothermal sediment communities.</title>
        <authorList>
            <person name="Dombrowski N."/>
            <person name="Seitz K."/>
            <person name="Teske A."/>
            <person name="Baker B."/>
        </authorList>
    </citation>
    <scope>NUCLEOTIDE SEQUENCE [LARGE SCALE GENOMIC DNA]</scope>
</reference>
<dbReference type="Proteomes" id="UP000192611">
    <property type="component" value="Unassembled WGS sequence"/>
</dbReference>
<sequence>MKAREIKPDIYSVGVVDWDRRLFDELIPLPDGTSYNSYLIRGSEKTALIDAVDPTKEDELIANLSTLNIDHLDYLVANHAEQDHSGGIPRILDVYPEAKVITNKKCRDFLIDLLLISEGRFITIEDGDNISLGNKTLEFIIAPWVHWPETMLTYLKEDNILFSCDLFGSHLATSQLYAICDEKLLESAKRYYAEIMMPFRNNIKNHLERLENYNIGMIAPSHGPIYKKPEFIMDAYKEWVSDDVKNEVVLPYVSMHGSTQKMVEYFIDALIDRGIEVKPFNLTVADIGEIAVSLVNSATVVLGTPTVLTGPHPSAVYATYLMNILRPNTRFISIIGSYGWGGRTVELIKGLLPNLKAEILEPVIAKGYPNDEDFRALDRLADNILNKHIEAKIVK</sequence>
<dbReference type="GO" id="GO:0046872">
    <property type="term" value="F:metal ion binding"/>
    <property type="evidence" value="ECO:0007669"/>
    <property type="project" value="InterPro"/>
</dbReference>
<dbReference type="PANTHER" id="PTHR43717">
    <property type="entry name" value="ANAEROBIC NITRIC OXIDE REDUCTASE FLAVORUBREDOXIN"/>
    <property type="match status" value="1"/>
</dbReference>
<protein>
    <submittedName>
        <fullName evidence="3">MBL fold hydrolase</fullName>
    </submittedName>
</protein>
<dbReference type="PANTHER" id="PTHR43717:SF1">
    <property type="entry name" value="ANAEROBIC NITRIC OXIDE REDUCTASE FLAVORUBREDOXIN"/>
    <property type="match status" value="1"/>
</dbReference>
<dbReference type="GO" id="GO:0016787">
    <property type="term" value="F:hydrolase activity"/>
    <property type="evidence" value="ECO:0007669"/>
    <property type="project" value="UniProtKB-KW"/>
</dbReference>
<dbReference type="InterPro" id="IPR029039">
    <property type="entry name" value="Flavoprotein-like_sf"/>
</dbReference>
<evidence type="ECO:0000313" key="3">
    <source>
        <dbReference type="EMBL" id="OQX90434.1"/>
    </source>
</evidence>
<feature type="domain" description="Flavodoxin-like" evidence="2">
    <location>
        <begin position="248"/>
        <end position="385"/>
    </location>
</feature>
<dbReference type="CDD" id="cd07709">
    <property type="entry name" value="flavodiiron_proteins_MBL-fold"/>
    <property type="match status" value="1"/>
</dbReference>
<dbReference type="PROSITE" id="PS50902">
    <property type="entry name" value="FLAVODOXIN_LIKE"/>
    <property type="match status" value="1"/>
</dbReference>
<dbReference type="PIRSF" id="PIRSF005243">
    <property type="entry name" value="ROO"/>
    <property type="match status" value="1"/>
</dbReference>
<dbReference type="Pfam" id="PF19583">
    <property type="entry name" value="ODP"/>
    <property type="match status" value="1"/>
</dbReference>
<comment type="caution">
    <text evidence="3">The sequence shown here is derived from an EMBL/GenBank/DDBJ whole genome shotgun (WGS) entry which is preliminary data.</text>
</comment>
<evidence type="ECO:0000259" key="2">
    <source>
        <dbReference type="PROSITE" id="PS50902"/>
    </source>
</evidence>
<dbReference type="SUPFAM" id="SSF52218">
    <property type="entry name" value="Flavoproteins"/>
    <property type="match status" value="1"/>
</dbReference>
<dbReference type="GO" id="GO:0010181">
    <property type="term" value="F:FMN binding"/>
    <property type="evidence" value="ECO:0007669"/>
    <property type="project" value="InterPro"/>
</dbReference>
<dbReference type="InterPro" id="IPR001279">
    <property type="entry name" value="Metallo-B-lactamas"/>
</dbReference>
<dbReference type="InterPro" id="IPR036866">
    <property type="entry name" value="RibonucZ/Hydroxyglut_hydro"/>
</dbReference>
<dbReference type="GO" id="GO:0009055">
    <property type="term" value="F:electron transfer activity"/>
    <property type="evidence" value="ECO:0007669"/>
    <property type="project" value="InterPro"/>
</dbReference>
<evidence type="ECO:0000256" key="1">
    <source>
        <dbReference type="ARBA" id="ARBA00007121"/>
    </source>
</evidence>
<gene>
    <name evidence="3" type="ORF">B6D57_03140</name>
</gene>
<dbReference type="SUPFAM" id="SSF56281">
    <property type="entry name" value="Metallo-hydrolase/oxidoreductase"/>
    <property type="match status" value="1"/>
</dbReference>
<name>A0A1W9S0W8_9BACT</name>
<proteinExistence type="inferred from homology"/>
<evidence type="ECO:0000313" key="4">
    <source>
        <dbReference type="Proteomes" id="UP000192611"/>
    </source>
</evidence>
<dbReference type="EMBL" id="NATQ01000054">
    <property type="protein sequence ID" value="OQX90434.1"/>
    <property type="molecule type" value="Genomic_DNA"/>
</dbReference>
<comment type="similarity">
    <text evidence="1">In the N-terminal section; belongs to the zinc metallo-hydrolase group 3 family.</text>
</comment>
<dbReference type="InterPro" id="IPR045761">
    <property type="entry name" value="ODP_dom"/>
</dbReference>